<keyword evidence="3" id="KW-0804">Transcription</keyword>
<dbReference type="InterPro" id="IPR013929">
    <property type="entry name" value="RPAP1_C"/>
</dbReference>
<proteinExistence type="inferred from homology"/>
<comment type="similarity">
    <text evidence="2">Belongs to the RPAP1 family.</text>
</comment>
<dbReference type="PANTHER" id="PTHR21483">
    <property type="entry name" value="RNA POLYMERASE II-ASSOCIATED PROTEIN 1"/>
    <property type="match status" value="1"/>
</dbReference>
<dbReference type="Proteomes" id="UP001283361">
    <property type="component" value="Unassembled WGS sequence"/>
</dbReference>
<keyword evidence="10" id="KW-1185">Reference proteome</keyword>
<comment type="subcellular location">
    <subcellularLocation>
        <location evidence="1">Nucleus</location>
    </subcellularLocation>
</comment>
<accession>A0AAE1CVJ9</accession>
<sequence length="1392" mass="156404">MNQRPKPGEDEDDLLKLQQEFLSARGSQLPSASVKRPDKRKTESSEHDSRDVVNMEDVEMGADCEQQVKKSRFKQEQEVKSQAEVSRDVSNETMEDLERAMDNKDSSVAAVLASIIERDTRNEIFAAPCLGNQAFPSVKSFNMSSTSKGGKTKKKSLFAQQVEMKGSEHFGVNSLHRVPAPRQVTRFIQPETSALQSVPGSSARGSFVLDGSGLSVSNKKAEIDQIHEENEEKLASMSEGEILDEQKKLLDMIDPKLVDFIKKKRAAAAKSTEVESSMPKNESFSVMREKKRIENQQNESALQPKLPVKPSKEWVHMDTVEAEKLEWIKDLPPPPSAEDAGTGRPARFDFEGNVMAVDVDVPVNMGLHHHGEEPERAGYTLEEIFQLTRSSNLQQKTLAFHTLAKIISKAKCGRLSEKVQSPIIPTILSGGVLMLLRWGLDDSVVAVVAASIDALHALLWNPLDEAAIELVWPWYQGDVLAALTPTATLEMEGQPEELDEENREEETDADVARRDVIQALVHRMDLLVRFRYIIGSMCPQADTVINMLEILTRFAEHSSTMAYEILKCPGLMDKIMQEFIPTAWSLKGTTGPVSNVYGIPVPAAVKFLRVLCQSGRNIASILVDKYNIKLVLLRYLSVETSELQLPLKEAANLQIEALALWRTCATYGLATETYFDMYSNIAMYVGQLEKHWTSSAFSSVSGHRHFDTHLICVLEKMLYIAGHIRAKPSDSTKADDLLYQMNWSHVASLAQPLLACSQKVLSDIEVNYPSQKQDLHFPTSCINFLASYYNLESQQSGTDAVTSLDGIEQFCNSCFHPLLDSYGFQLIVEQLCPFSNLLASHNERTEALVPPCLPSYGVFLQQQTNAMLQQRDTFETNMPIISQHTPFGFLTSLFRLALSVSKRHKAMISKILSPLIKNKDILMYMKKSCAAANASPFCTSLITRAENLLQYLWLKCCVLEPCDDMSIAHRVSINLMSRLGHGDEHLVHDLITTVTFNQAFICEGSAVNLTSEAMASLTLGDALHLKSATQEEINVSRSSLLQDVHKSLAKIRGHYLMAFSGMEKAVLNSRNFFMGKPFETQSLMFKCAGESLMPKDWIYLPLINVYNRAIQCQNISGMSLSPQSVAMVSSVLQWSFALEVWRPAEMGQVPATIRLSRILCAFIAGNDLFLEKPVNYYLAGLLREFSSQKILDKLNFEEKIPGMTSFYDLYQEVLDHFEAVSFGDPVFGLFVLLPLQQRHSSMLRKAVWGERRKMLRTLRIPLHEILIPIQNFLEPEESDPELLCLQLSALISGAVQPTWSPLMYLVAVHHVNRFLFLAPAAEHEKTEERASARERMWAQVIVCMDKLRDVVSYKQYNMTQPRGMDLYETLPSSRQTTVDHYLSKIKTADSKF</sequence>
<comment type="caution">
    <text evidence="9">The sequence shown here is derived from an EMBL/GenBank/DDBJ whole genome shotgun (WGS) entry which is preliminary data.</text>
</comment>
<evidence type="ECO:0000259" key="7">
    <source>
        <dbReference type="Pfam" id="PF08621"/>
    </source>
</evidence>
<gene>
    <name evidence="9" type="ORF">RRG08_028568</name>
</gene>
<dbReference type="PANTHER" id="PTHR21483:SF18">
    <property type="entry name" value="RNA POLYMERASE II-ASSOCIATED PROTEIN 1"/>
    <property type="match status" value="1"/>
</dbReference>
<dbReference type="SUPFAM" id="SSF48371">
    <property type="entry name" value="ARM repeat"/>
    <property type="match status" value="1"/>
</dbReference>
<evidence type="ECO:0000313" key="10">
    <source>
        <dbReference type="Proteomes" id="UP001283361"/>
    </source>
</evidence>
<evidence type="ECO:0008006" key="11">
    <source>
        <dbReference type="Google" id="ProtNLM"/>
    </source>
</evidence>
<reference evidence="9" key="1">
    <citation type="journal article" date="2023" name="G3 (Bethesda)">
        <title>A reference genome for the long-term kleptoplast-retaining sea slug Elysia crispata morphotype clarki.</title>
        <authorList>
            <person name="Eastman K.E."/>
            <person name="Pendleton A.L."/>
            <person name="Shaikh M.A."/>
            <person name="Suttiyut T."/>
            <person name="Ogas R."/>
            <person name="Tomko P."/>
            <person name="Gavelis G."/>
            <person name="Widhalm J.R."/>
            <person name="Wisecaver J.H."/>
        </authorList>
    </citation>
    <scope>NUCLEOTIDE SEQUENCE</scope>
    <source>
        <strain evidence="9">ECLA1</strain>
    </source>
</reference>
<keyword evidence="4" id="KW-0539">Nucleus</keyword>
<dbReference type="Pfam" id="PF08620">
    <property type="entry name" value="RPAP1_C"/>
    <property type="match status" value="1"/>
</dbReference>
<evidence type="ECO:0000256" key="3">
    <source>
        <dbReference type="ARBA" id="ARBA00023163"/>
    </source>
</evidence>
<dbReference type="InterPro" id="IPR057989">
    <property type="entry name" value="TPR_RPAP1/MINIYO-like"/>
</dbReference>
<feature type="compositionally biased region" description="Basic and acidic residues" evidence="5">
    <location>
        <begin position="40"/>
        <end position="53"/>
    </location>
</feature>
<feature type="domain" description="RPAP1/MINIYO-like TPR repeats" evidence="8">
    <location>
        <begin position="1098"/>
        <end position="1318"/>
    </location>
</feature>
<dbReference type="GO" id="GO:0006366">
    <property type="term" value="P:transcription by RNA polymerase II"/>
    <property type="evidence" value="ECO:0007669"/>
    <property type="project" value="InterPro"/>
</dbReference>
<organism evidence="9 10">
    <name type="scientific">Elysia crispata</name>
    <name type="common">lettuce slug</name>
    <dbReference type="NCBI Taxonomy" id="231223"/>
    <lineage>
        <taxon>Eukaryota</taxon>
        <taxon>Metazoa</taxon>
        <taxon>Spiralia</taxon>
        <taxon>Lophotrochozoa</taxon>
        <taxon>Mollusca</taxon>
        <taxon>Gastropoda</taxon>
        <taxon>Heterobranchia</taxon>
        <taxon>Euthyneura</taxon>
        <taxon>Panpulmonata</taxon>
        <taxon>Sacoglossa</taxon>
        <taxon>Placobranchoidea</taxon>
        <taxon>Plakobranchidae</taxon>
        <taxon>Elysia</taxon>
    </lineage>
</organism>
<protein>
    <recommendedName>
        <fullName evidence="11">RNA polymerase II-associated protein 1</fullName>
    </recommendedName>
</protein>
<feature type="region of interest" description="Disordered" evidence="5">
    <location>
        <begin position="22"/>
        <end position="91"/>
    </location>
</feature>
<feature type="domain" description="RPAP1 N-terminal" evidence="7">
    <location>
        <begin position="225"/>
        <end position="267"/>
    </location>
</feature>
<evidence type="ECO:0000256" key="4">
    <source>
        <dbReference type="ARBA" id="ARBA00023242"/>
    </source>
</evidence>
<feature type="compositionally biased region" description="Basic and acidic residues" evidence="5">
    <location>
        <begin position="73"/>
        <end position="91"/>
    </location>
</feature>
<evidence type="ECO:0000259" key="6">
    <source>
        <dbReference type="Pfam" id="PF08620"/>
    </source>
</evidence>
<dbReference type="Pfam" id="PF08621">
    <property type="entry name" value="RPAP1_N"/>
    <property type="match status" value="1"/>
</dbReference>
<evidence type="ECO:0000259" key="8">
    <source>
        <dbReference type="Pfam" id="PF25766"/>
    </source>
</evidence>
<feature type="domain" description="RPAP1 C-terminal" evidence="6">
    <location>
        <begin position="346"/>
        <end position="410"/>
    </location>
</feature>
<dbReference type="InterPro" id="IPR013930">
    <property type="entry name" value="RPAP1_N"/>
</dbReference>
<evidence type="ECO:0000313" key="9">
    <source>
        <dbReference type="EMBL" id="KAK3737944.1"/>
    </source>
</evidence>
<dbReference type="Pfam" id="PF25766">
    <property type="entry name" value="TPR_RPAP1"/>
    <property type="match status" value="1"/>
</dbReference>
<evidence type="ECO:0000256" key="5">
    <source>
        <dbReference type="SAM" id="MobiDB-lite"/>
    </source>
</evidence>
<name>A0AAE1CVJ9_9GAST</name>
<evidence type="ECO:0000256" key="2">
    <source>
        <dbReference type="ARBA" id="ARBA00009953"/>
    </source>
</evidence>
<dbReference type="EMBL" id="JAWDGP010006611">
    <property type="protein sequence ID" value="KAK3737944.1"/>
    <property type="molecule type" value="Genomic_DNA"/>
</dbReference>
<evidence type="ECO:0000256" key="1">
    <source>
        <dbReference type="ARBA" id="ARBA00004123"/>
    </source>
</evidence>
<dbReference type="InterPro" id="IPR016024">
    <property type="entry name" value="ARM-type_fold"/>
</dbReference>
<dbReference type="InterPro" id="IPR039913">
    <property type="entry name" value="RPAP1/Rba50"/>
</dbReference>